<gene>
    <name evidence="2" type="ORF">NATSA_09315</name>
</gene>
<dbReference type="SUPFAM" id="SSF74853">
    <property type="entry name" value="Lamin A/C globular tail domain"/>
    <property type="match status" value="1"/>
</dbReference>
<evidence type="ECO:0000313" key="3">
    <source>
        <dbReference type="Proteomes" id="UP000673975"/>
    </source>
</evidence>
<dbReference type="Pfam" id="PF13287">
    <property type="entry name" value="Fn3_assoc"/>
    <property type="match status" value="1"/>
</dbReference>
<dbReference type="InterPro" id="IPR026444">
    <property type="entry name" value="Secre_tail"/>
</dbReference>
<dbReference type="InterPro" id="IPR026876">
    <property type="entry name" value="Fn3_assoc_repeat"/>
</dbReference>
<dbReference type="EMBL" id="JAFIDN010000006">
    <property type="protein sequence ID" value="MBP3192860.1"/>
    <property type="molecule type" value="Genomic_DNA"/>
</dbReference>
<dbReference type="GO" id="GO:0016301">
    <property type="term" value="F:kinase activity"/>
    <property type="evidence" value="ECO:0007669"/>
    <property type="project" value="UniProtKB-KW"/>
</dbReference>
<sequence>MIPVVINEVQASNNETIADEDGDYEDWVELYNPGSDTVWLGGFGLSDDYDNLYRWVFPEGSHIGPDEFLLVWASGKDRRDPEAPLHAGFSIQSEGEEVILSYFTNLPGRNTPVIDELEPTPIPSDYSFGRYPDGTENWFLFPEPTPGAPNTTSPYEGITSGPAFSRDPGFYTDAFHLSIETEDPHARIHYTLDGSEPTTDSPVYGDSILIESREGEPNRLSTIPTSPGPPEAPAHWQPPDGPVFKGNVVRAIAVRDGYRQSDPVSGTWFVDPAGADRYSFPVLSIVTDSVHLFSDETGLFVPGDKYDPDNPVGSGNYNERGREWERPAHLTFIDGTPDNDSGTYGFSQNIGIRIHGGATRRYPQKSIRIYSRSDYDWNPDITWPLFPGNTKTGSDQPPDKYKRLILRSSGDDWFHTMFKDAMVQSLYSDRNVDQQAYRPAVVFINGEYWGIHNIRERYDGWYVETNYGIHRDDVVILTGNAEVNRGNPDDRDHYLEMRDYARDQDLSDPDHFDHVAGMMDVENYLKYLMMKVYAANADWPHNNIRFWRKRTDEFRPDASYGADGRWRWMIFDLDATFGFPYGGENAWWAEYDHNMLEWITGTGNPRAPSEWVNDLFEGLIENEEFRRRFVNLMATDLNTRFASSHVSERIDAFRKSYRPEIEEHIRRHQRSAGGSPDGWNEHIDVMLEFAEKRPGYMRSHILDHFDLGGTADLNIAVQGGLDGETAGHVRLDSTDIRSGTQGVPDDISQWTGMYFNDIPVDITAVPAEGYIFIEWRDQNGRPLDREDIRFENGSSHTGAGLRWYPEDDMEIVAVFGPAKTDADREDSESLPKTFRLRQNYPNPFNDQTNIPFELPERSGVVLDVFTADGRKVKRTDKGVLEPGTHTLHFNTAGMASGVYLYRMKFRPETRSETIQKSRKMTIIR</sequence>
<dbReference type="Pfam" id="PF08757">
    <property type="entry name" value="CotH"/>
    <property type="match status" value="1"/>
</dbReference>
<evidence type="ECO:0000259" key="1">
    <source>
        <dbReference type="PROSITE" id="PS51841"/>
    </source>
</evidence>
<evidence type="ECO:0000313" key="2">
    <source>
        <dbReference type="EMBL" id="MBP3192860.1"/>
    </source>
</evidence>
<keyword evidence="2" id="KW-0808">Transferase</keyword>
<comment type="caution">
    <text evidence="2">The sequence shown here is derived from an EMBL/GenBank/DDBJ whole genome shotgun (WGS) entry which is preliminary data.</text>
</comment>
<dbReference type="InterPro" id="IPR036415">
    <property type="entry name" value="Lamin_tail_dom_sf"/>
</dbReference>
<dbReference type="Gene3D" id="2.60.40.1260">
    <property type="entry name" value="Lamin Tail domain"/>
    <property type="match status" value="1"/>
</dbReference>
<dbReference type="InterPro" id="IPR014867">
    <property type="entry name" value="Spore_coat_CotH_CotH2/3/7"/>
</dbReference>
<dbReference type="InterPro" id="IPR001322">
    <property type="entry name" value="Lamin_tail_dom"/>
</dbReference>
<keyword evidence="3" id="KW-1185">Reference proteome</keyword>
<feature type="domain" description="LTD" evidence="1">
    <location>
        <begin position="1"/>
        <end position="121"/>
    </location>
</feature>
<dbReference type="Gene3D" id="2.60.40.4070">
    <property type="match status" value="1"/>
</dbReference>
<dbReference type="Proteomes" id="UP000673975">
    <property type="component" value="Unassembled WGS sequence"/>
</dbReference>
<protein>
    <submittedName>
        <fullName evidence="2">CotH kinase family protein</fullName>
    </submittedName>
</protein>
<dbReference type="RefSeq" id="WP_210511968.1">
    <property type="nucleotide sequence ID" value="NZ_JAFIDN010000006.1"/>
</dbReference>
<proteinExistence type="predicted"/>
<organism evidence="2 3">
    <name type="scientific">Natronogracilivirga saccharolytica</name>
    <dbReference type="NCBI Taxonomy" id="2812953"/>
    <lineage>
        <taxon>Bacteria</taxon>
        <taxon>Pseudomonadati</taxon>
        <taxon>Balneolota</taxon>
        <taxon>Balneolia</taxon>
        <taxon>Balneolales</taxon>
        <taxon>Cyclonatronaceae</taxon>
        <taxon>Natronogracilivirga</taxon>
    </lineage>
</organism>
<dbReference type="AlphaFoldDB" id="A0A8J7UUY1"/>
<dbReference type="NCBIfam" id="TIGR04183">
    <property type="entry name" value="Por_Secre_tail"/>
    <property type="match status" value="1"/>
</dbReference>
<dbReference type="PROSITE" id="PS51841">
    <property type="entry name" value="LTD"/>
    <property type="match status" value="1"/>
</dbReference>
<accession>A0A8J7UUY1</accession>
<keyword evidence="2" id="KW-0418">Kinase</keyword>
<name>A0A8J7UUY1_9BACT</name>
<dbReference type="Pfam" id="PF00932">
    <property type="entry name" value="LTD"/>
    <property type="match status" value="1"/>
</dbReference>
<reference evidence="2" key="1">
    <citation type="submission" date="2021-02" db="EMBL/GenBank/DDBJ databases">
        <title>Natronogracilivirga saccharolytica gen. nov. sp. nov. a new anaerobic, haloalkiliphilic carbohydrate-fermenting bacterium from soda lake and proposing of Cyclonatronumiaceae fam. nov. in the phylum Balneolaeota.</title>
        <authorList>
            <person name="Zhilina T.N."/>
            <person name="Sorokin D.Y."/>
            <person name="Zavarzina D.G."/>
            <person name="Toshchakov S.V."/>
            <person name="Kublanov I.V."/>
        </authorList>
    </citation>
    <scope>NUCLEOTIDE SEQUENCE</scope>
    <source>
        <strain evidence="2">Z-1702</strain>
    </source>
</reference>